<protein>
    <submittedName>
        <fullName evidence="4">YkwD family protein</fullName>
    </submittedName>
</protein>
<organism evidence="4 5">
    <name type="scientific">Alkalibacillus flavidus</name>
    <dbReference type="NCBI Taxonomy" id="546021"/>
    <lineage>
        <taxon>Bacteria</taxon>
        <taxon>Bacillati</taxon>
        <taxon>Bacillota</taxon>
        <taxon>Bacilli</taxon>
        <taxon>Bacillales</taxon>
        <taxon>Bacillaceae</taxon>
        <taxon>Alkalibacillus</taxon>
    </lineage>
</organism>
<dbReference type="RefSeq" id="WP_354218267.1">
    <property type="nucleotide sequence ID" value="NZ_JBEPMX010000001.1"/>
</dbReference>
<feature type="compositionally biased region" description="Low complexity" evidence="1">
    <location>
        <begin position="123"/>
        <end position="154"/>
    </location>
</feature>
<gene>
    <name evidence="4" type="ORF">ABID56_000017</name>
</gene>
<dbReference type="CDD" id="cd05379">
    <property type="entry name" value="CAP_bacterial"/>
    <property type="match status" value="1"/>
</dbReference>
<reference evidence="4 5" key="1">
    <citation type="submission" date="2024-06" db="EMBL/GenBank/DDBJ databases">
        <title>Genomic Encyclopedia of Type Strains, Phase IV (KMG-IV): sequencing the most valuable type-strain genomes for metagenomic binning, comparative biology and taxonomic classification.</title>
        <authorList>
            <person name="Goeker M."/>
        </authorList>
    </citation>
    <scope>NUCLEOTIDE SEQUENCE [LARGE SCALE GENOMIC DNA]</scope>
    <source>
        <strain evidence="4 5">DSM 23520</strain>
    </source>
</reference>
<feature type="domain" description="SCP" evidence="3">
    <location>
        <begin position="167"/>
        <end position="282"/>
    </location>
</feature>
<evidence type="ECO:0000259" key="3">
    <source>
        <dbReference type="Pfam" id="PF00188"/>
    </source>
</evidence>
<comment type="caution">
    <text evidence="4">The sequence shown here is derived from an EMBL/GenBank/DDBJ whole genome shotgun (WGS) entry which is preliminary data.</text>
</comment>
<accession>A0ABV2KQT0</accession>
<dbReference type="EMBL" id="JBEPMX010000001">
    <property type="protein sequence ID" value="MET3681938.1"/>
    <property type="molecule type" value="Genomic_DNA"/>
</dbReference>
<keyword evidence="5" id="KW-1185">Reference proteome</keyword>
<dbReference type="Gene3D" id="3.40.33.10">
    <property type="entry name" value="CAP"/>
    <property type="match status" value="1"/>
</dbReference>
<evidence type="ECO:0000313" key="4">
    <source>
        <dbReference type="EMBL" id="MET3681938.1"/>
    </source>
</evidence>
<dbReference type="InterPro" id="IPR014258">
    <property type="entry name" value="CAP_domain_YkwD-like"/>
</dbReference>
<dbReference type="InterPro" id="IPR035940">
    <property type="entry name" value="CAP_sf"/>
</dbReference>
<feature type="signal peptide" evidence="2">
    <location>
        <begin position="1"/>
        <end position="24"/>
    </location>
</feature>
<feature type="compositionally biased region" description="Low complexity" evidence="1">
    <location>
        <begin position="44"/>
        <end position="56"/>
    </location>
</feature>
<dbReference type="Proteomes" id="UP001549167">
    <property type="component" value="Unassembled WGS sequence"/>
</dbReference>
<dbReference type="PROSITE" id="PS51257">
    <property type="entry name" value="PROKAR_LIPOPROTEIN"/>
    <property type="match status" value="1"/>
</dbReference>
<sequence length="285" mass="31744">MQLTKWTISIIAMMLLLTACQGEAGQDRTGDTDSNVTEIGFSGNNGNDTGQTNQNQADRNQSDNRSDGALRFPYEEEEGVNNRGDNNGWKPFNFFDRERDPDPGQNQDNGQNTSDQNDTQRPTDNQGNTNDNQSGQNDGQTGNTNQGQTNETGDVTTNQSIVDQVIQLTNEKREENGLSPVKFDEELTDVAQRKSVDMADQNYFSHQSPTYGSPFDMLDQFGVSYTGAAENIAAGQPTPEQVVTNWMNSEGHRKNILNDSWTHIGIGYEDSGRMNPYWTQMFITK</sequence>
<feature type="compositionally biased region" description="Polar residues" evidence="1">
    <location>
        <begin position="104"/>
        <end position="122"/>
    </location>
</feature>
<keyword evidence="2" id="KW-0732">Signal</keyword>
<dbReference type="PANTHER" id="PTHR31157">
    <property type="entry name" value="SCP DOMAIN-CONTAINING PROTEIN"/>
    <property type="match status" value="1"/>
</dbReference>
<dbReference type="SUPFAM" id="SSF55797">
    <property type="entry name" value="PR-1-like"/>
    <property type="match status" value="1"/>
</dbReference>
<dbReference type="InterPro" id="IPR014044">
    <property type="entry name" value="CAP_dom"/>
</dbReference>
<dbReference type="PANTHER" id="PTHR31157:SF1">
    <property type="entry name" value="SCP DOMAIN-CONTAINING PROTEIN"/>
    <property type="match status" value="1"/>
</dbReference>
<feature type="chain" id="PRO_5046947256" evidence="2">
    <location>
        <begin position="25"/>
        <end position="285"/>
    </location>
</feature>
<dbReference type="Pfam" id="PF00188">
    <property type="entry name" value="CAP"/>
    <property type="match status" value="1"/>
</dbReference>
<evidence type="ECO:0000256" key="1">
    <source>
        <dbReference type="SAM" id="MobiDB-lite"/>
    </source>
</evidence>
<name>A0ABV2KQT0_9BACI</name>
<feature type="region of interest" description="Disordered" evidence="1">
    <location>
        <begin position="24"/>
        <end position="159"/>
    </location>
</feature>
<dbReference type="NCBIfam" id="TIGR02909">
    <property type="entry name" value="spore_YkwD"/>
    <property type="match status" value="1"/>
</dbReference>
<proteinExistence type="predicted"/>
<evidence type="ECO:0000313" key="5">
    <source>
        <dbReference type="Proteomes" id="UP001549167"/>
    </source>
</evidence>
<evidence type="ECO:0000256" key="2">
    <source>
        <dbReference type="SAM" id="SignalP"/>
    </source>
</evidence>